<evidence type="ECO:0000256" key="1">
    <source>
        <dbReference type="ARBA" id="ARBA00006739"/>
    </source>
</evidence>
<keyword evidence="2" id="KW-0328">Glycosyltransferase</keyword>
<evidence type="ECO:0000313" key="6">
    <source>
        <dbReference type="Proteomes" id="UP000540989"/>
    </source>
</evidence>
<dbReference type="Gene3D" id="3.90.550.10">
    <property type="entry name" value="Spore Coat Polysaccharide Biosynthesis Protein SpsA, Chain A"/>
    <property type="match status" value="1"/>
</dbReference>
<keyword evidence="6" id="KW-1185">Reference proteome</keyword>
<organism evidence="5 6">
    <name type="scientific">Granulicella aggregans</name>
    <dbReference type="NCBI Taxonomy" id="474949"/>
    <lineage>
        <taxon>Bacteria</taxon>
        <taxon>Pseudomonadati</taxon>
        <taxon>Acidobacteriota</taxon>
        <taxon>Terriglobia</taxon>
        <taxon>Terriglobales</taxon>
        <taxon>Acidobacteriaceae</taxon>
        <taxon>Granulicella</taxon>
    </lineage>
</organism>
<comment type="similarity">
    <text evidence="1">Belongs to the glycosyltransferase 2 family.</text>
</comment>
<dbReference type="EMBL" id="JACHIP010000002">
    <property type="protein sequence ID" value="MBB5056551.1"/>
    <property type="molecule type" value="Genomic_DNA"/>
</dbReference>
<accession>A0A7W8E2N3</accession>
<evidence type="ECO:0000313" key="5">
    <source>
        <dbReference type="EMBL" id="MBB5056551.1"/>
    </source>
</evidence>
<reference evidence="5 6" key="1">
    <citation type="submission" date="2020-08" db="EMBL/GenBank/DDBJ databases">
        <title>Genomic Encyclopedia of Type Strains, Phase IV (KMG-V): Genome sequencing to study the core and pangenomes of soil and plant-associated prokaryotes.</title>
        <authorList>
            <person name="Whitman W."/>
        </authorList>
    </citation>
    <scope>NUCLEOTIDE SEQUENCE [LARGE SCALE GENOMIC DNA]</scope>
    <source>
        <strain evidence="5 6">M8UP14</strain>
    </source>
</reference>
<name>A0A7W8E2N3_9BACT</name>
<proteinExistence type="inferred from homology"/>
<dbReference type="RefSeq" id="WP_184214555.1">
    <property type="nucleotide sequence ID" value="NZ_JACHIP010000002.1"/>
</dbReference>
<feature type="transmembrane region" description="Helical" evidence="4">
    <location>
        <begin position="384"/>
        <end position="403"/>
    </location>
</feature>
<protein>
    <submittedName>
        <fullName evidence="5">Cellulose synthase/poly-beta-1,6-N-acetylglucosamine synthase-like glycosyltransferase</fullName>
    </submittedName>
</protein>
<feature type="transmembrane region" description="Helical" evidence="4">
    <location>
        <begin position="330"/>
        <end position="349"/>
    </location>
</feature>
<dbReference type="PANTHER" id="PTHR43630">
    <property type="entry name" value="POLY-BETA-1,6-N-ACETYL-D-GLUCOSAMINE SYNTHASE"/>
    <property type="match status" value="1"/>
</dbReference>
<keyword evidence="3 5" id="KW-0808">Transferase</keyword>
<dbReference type="CDD" id="cd06438">
    <property type="entry name" value="EpsO_like"/>
    <property type="match status" value="1"/>
</dbReference>
<evidence type="ECO:0000256" key="4">
    <source>
        <dbReference type="SAM" id="Phobius"/>
    </source>
</evidence>
<feature type="transmembrane region" description="Helical" evidence="4">
    <location>
        <begin position="6"/>
        <end position="31"/>
    </location>
</feature>
<keyword evidence="4" id="KW-0472">Membrane</keyword>
<dbReference type="Proteomes" id="UP000540989">
    <property type="component" value="Unassembled WGS sequence"/>
</dbReference>
<dbReference type="Pfam" id="PF13641">
    <property type="entry name" value="Glyco_tranf_2_3"/>
    <property type="match status" value="1"/>
</dbReference>
<keyword evidence="4" id="KW-1133">Transmembrane helix</keyword>
<feature type="transmembrane region" description="Helical" evidence="4">
    <location>
        <begin position="355"/>
        <end position="372"/>
    </location>
</feature>
<dbReference type="AlphaFoldDB" id="A0A7W8E2N3"/>
<sequence length="441" mass="48048">MAVTVLLALAVFLKWVLLLVTLPLVVELFLLTIGSMLPARREEAVTGGVVALNASEGTAAELENYRHDFNDASSRTPKRMMIIVPSHNEELCIARCVQSLTEATGNPDDVLVIAHNCSDATAERARKAGARVEVVNDLSRAGKGHALKHGFEYAFGPGMADAVMIVDADSTVSPNIVRVVLKQLASSPVVQCRYQVRNFSASWRTGLTSLAFLGINVVRARGRDNLGLSCGIFGNGFAMRREVLEDVAYDAHSIVEDMEFHLSLVERGYKVRFIEEAYVLGDMPLSASTSASQHSRWEGGRLRLLRDWGFRLVGNVAAGKLRLSEPLIDLLGLPLALEVFSLGLLLLYPTSLTRSYVLIAFGVILLHMAAIVRVSPDRKGSLQALLLSPVYLFWRVTMVTSAVRASGKGATWVRTTRDTVVEVAPQEILAAKAANHTQEIS</sequence>
<dbReference type="PANTHER" id="PTHR43630:SF1">
    <property type="entry name" value="POLY-BETA-1,6-N-ACETYL-D-GLUCOSAMINE SYNTHASE"/>
    <property type="match status" value="1"/>
</dbReference>
<keyword evidence="4" id="KW-0812">Transmembrane</keyword>
<gene>
    <name evidence="5" type="ORF">HDF16_001236</name>
</gene>
<evidence type="ECO:0000256" key="2">
    <source>
        <dbReference type="ARBA" id="ARBA00022676"/>
    </source>
</evidence>
<evidence type="ECO:0000256" key="3">
    <source>
        <dbReference type="ARBA" id="ARBA00022679"/>
    </source>
</evidence>
<dbReference type="GO" id="GO:0016757">
    <property type="term" value="F:glycosyltransferase activity"/>
    <property type="evidence" value="ECO:0007669"/>
    <property type="project" value="UniProtKB-KW"/>
</dbReference>
<comment type="caution">
    <text evidence="5">The sequence shown here is derived from an EMBL/GenBank/DDBJ whole genome shotgun (WGS) entry which is preliminary data.</text>
</comment>
<dbReference type="InterPro" id="IPR029044">
    <property type="entry name" value="Nucleotide-diphossugar_trans"/>
</dbReference>
<dbReference type="SUPFAM" id="SSF53448">
    <property type="entry name" value="Nucleotide-diphospho-sugar transferases"/>
    <property type="match status" value="1"/>
</dbReference>